<dbReference type="GO" id="GO:0046983">
    <property type="term" value="F:protein dimerization activity"/>
    <property type="evidence" value="ECO:0007669"/>
    <property type="project" value="InterPro"/>
</dbReference>
<keyword evidence="2" id="KW-0805">Transcription regulation</keyword>
<evidence type="ECO:0000256" key="2">
    <source>
        <dbReference type="ARBA" id="ARBA00023015"/>
    </source>
</evidence>
<dbReference type="Proteomes" id="UP000886595">
    <property type="component" value="Unassembled WGS sequence"/>
</dbReference>
<evidence type="ECO:0000256" key="3">
    <source>
        <dbReference type="ARBA" id="ARBA00023125"/>
    </source>
</evidence>
<evidence type="ECO:0000256" key="1">
    <source>
        <dbReference type="ARBA" id="ARBA00004123"/>
    </source>
</evidence>
<protein>
    <submittedName>
        <fullName evidence="9">Uncharacterized protein</fullName>
    </submittedName>
</protein>
<reference evidence="9 10" key="1">
    <citation type="submission" date="2020-02" db="EMBL/GenBank/DDBJ databases">
        <authorList>
            <person name="Ma Q."/>
            <person name="Huang Y."/>
            <person name="Song X."/>
            <person name="Pei D."/>
        </authorList>
    </citation>
    <scope>NUCLEOTIDE SEQUENCE [LARGE SCALE GENOMIC DNA]</scope>
    <source>
        <strain evidence="9">Sxm20200214</strain>
        <tissue evidence="9">Leaf</tissue>
    </source>
</reference>
<evidence type="ECO:0000256" key="5">
    <source>
        <dbReference type="ARBA" id="ARBA00023242"/>
    </source>
</evidence>
<dbReference type="FunFam" id="3.40.1810.10:FF:000003">
    <property type="entry name" value="MADS-box transcription factor MADS-MC"/>
    <property type="match status" value="1"/>
</dbReference>
<dbReference type="InterPro" id="IPR050142">
    <property type="entry name" value="MADS-box/MEF2_TF"/>
</dbReference>
<keyword evidence="10" id="KW-1185">Reference proteome</keyword>
<dbReference type="AlphaFoldDB" id="A0A8X7PGT1"/>
<proteinExistence type="predicted"/>
<organism evidence="9 10">
    <name type="scientific">Brassica carinata</name>
    <name type="common">Ethiopian mustard</name>
    <name type="synonym">Abyssinian cabbage</name>
    <dbReference type="NCBI Taxonomy" id="52824"/>
    <lineage>
        <taxon>Eukaryota</taxon>
        <taxon>Viridiplantae</taxon>
        <taxon>Streptophyta</taxon>
        <taxon>Embryophyta</taxon>
        <taxon>Tracheophyta</taxon>
        <taxon>Spermatophyta</taxon>
        <taxon>Magnoliopsida</taxon>
        <taxon>eudicotyledons</taxon>
        <taxon>Gunneridae</taxon>
        <taxon>Pentapetalae</taxon>
        <taxon>rosids</taxon>
        <taxon>malvids</taxon>
        <taxon>Brassicales</taxon>
        <taxon>Brassicaceae</taxon>
        <taxon>Brassiceae</taxon>
        <taxon>Brassica</taxon>
    </lineage>
</organism>
<comment type="caution">
    <text evidence="9">The sequence shown here is derived from an EMBL/GenBank/DDBJ whole genome shotgun (WGS) entry which is preliminary data.</text>
</comment>
<dbReference type="PANTHER" id="PTHR48019">
    <property type="entry name" value="SERUM RESPONSE FACTOR HOMOLOG"/>
    <property type="match status" value="1"/>
</dbReference>
<comment type="subcellular location">
    <subcellularLocation>
        <location evidence="1">Nucleus</location>
    </subcellularLocation>
</comment>
<dbReference type="GO" id="GO:0005634">
    <property type="term" value="C:nucleus"/>
    <property type="evidence" value="ECO:0007669"/>
    <property type="project" value="UniProtKB-SubCell"/>
</dbReference>
<dbReference type="InterPro" id="IPR036879">
    <property type="entry name" value="TF_MADSbox_sf"/>
</dbReference>
<dbReference type="EMBL" id="JAAMPC010000016">
    <property type="protein sequence ID" value="KAG2252169.1"/>
    <property type="molecule type" value="Genomic_DNA"/>
</dbReference>
<dbReference type="PRINTS" id="PR00404">
    <property type="entry name" value="MADSDOMAIN"/>
</dbReference>
<dbReference type="Gene3D" id="3.40.1810.10">
    <property type="entry name" value="Transcription factor, MADS-box"/>
    <property type="match status" value="1"/>
</dbReference>
<dbReference type="Pfam" id="PF00319">
    <property type="entry name" value="SRF-TF"/>
    <property type="match status" value="1"/>
</dbReference>
<evidence type="ECO:0000256" key="4">
    <source>
        <dbReference type="ARBA" id="ARBA00023163"/>
    </source>
</evidence>
<name>A0A8X7PGT1_BRACI</name>
<evidence type="ECO:0000313" key="10">
    <source>
        <dbReference type="Proteomes" id="UP000886595"/>
    </source>
</evidence>
<gene>
    <name evidence="9" type="ORF">Bca52824_082305</name>
</gene>
<keyword evidence="4" id="KW-0804">Transcription</keyword>
<dbReference type="CDD" id="cd00265">
    <property type="entry name" value="MADS_MEF2_like"/>
    <property type="match status" value="1"/>
</dbReference>
<dbReference type="GO" id="GO:0045944">
    <property type="term" value="P:positive regulation of transcription by RNA polymerase II"/>
    <property type="evidence" value="ECO:0007669"/>
    <property type="project" value="InterPro"/>
</dbReference>
<dbReference type="InterPro" id="IPR002100">
    <property type="entry name" value="TF_MADSbox"/>
</dbReference>
<dbReference type="GO" id="GO:0000977">
    <property type="term" value="F:RNA polymerase II transcription regulatory region sequence-specific DNA binding"/>
    <property type="evidence" value="ECO:0007669"/>
    <property type="project" value="InterPro"/>
</dbReference>
<dbReference type="PROSITE" id="PS00350">
    <property type="entry name" value="MADS_BOX_1"/>
    <property type="match status" value="1"/>
</dbReference>
<accession>A0A8X7PGT1</accession>
<keyword evidence="3" id="KW-0238">DNA-binding</keyword>
<evidence type="ECO:0000259" key="8">
    <source>
        <dbReference type="PROSITE" id="PS51297"/>
    </source>
</evidence>
<dbReference type="Pfam" id="PF01486">
    <property type="entry name" value="K-box"/>
    <property type="match status" value="1"/>
</dbReference>
<dbReference type="InterPro" id="IPR002487">
    <property type="entry name" value="TF_Kbox"/>
</dbReference>
<keyword evidence="5" id="KW-0539">Nucleus</keyword>
<dbReference type="OrthoDB" id="1898716at2759"/>
<dbReference type="PROSITE" id="PS51297">
    <property type="entry name" value="K_BOX"/>
    <property type="match status" value="1"/>
</dbReference>
<feature type="domain" description="MADS-box" evidence="7">
    <location>
        <begin position="1"/>
        <end position="61"/>
    </location>
</feature>
<dbReference type="InterPro" id="IPR033896">
    <property type="entry name" value="MEF2-like_N"/>
</dbReference>
<dbReference type="PROSITE" id="PS50066">
    <property type="entry name" value="MADS_BOX_2"/>
    <property type="match status" value="1"/>
</dbReference>
<dbReference type="SMART" id="SM00432">
    <property type="entry name" value="MADS"/>
    <property type="match status" value="1"/>
</dbReference>
<dbReference type="SUPFAM" id="SSF55455">
    <property type="entry name" value="SRF-like"/>
    <property type="match status" value="1"/>
</dbReference>
<dbReference type="GO" id="GO:0003700">
    <property type="term" value="F:DNA-binding transcription factor activity"/>
    <property type="evidence" value="ECO:0007669"/>
    <property type="project" value="InterPro"/>
</dbReference>
<evidence type="ECO:0000259" key="7">
    <source>
        <dbReference type="PROSITE" id="PS50066"/>
    </source>
</evidence>
<evidence type="ECO:0000256" key="6">
    <source>
        <dbReference type="SAM" id="MobiDB-lite"/>
    </source>
</evidence>
<feature type="domain" description="K-box" evidence="8">
    <location>
        <begin position="95"/>
        <end position="185"/>
    </location>
</feature>
<evidence type="ECO:0000313" key="9">
    <source>
        <dbReference type="EMBL" id="KAG2252169.1"/>
    </source>
</evidence>
<sequence>MGRGRIEIKKIENVNSRQVTFSKRRNGLMKKAKELSILCDAEVALIIFSSTGKVYDFSSGCMEQTLSRYGNNAETADHKQREQQQLLLCSYSHQNGVVFQKDESTKSELVRLQLAIERLKGKKLEGMSFSDLISLENQLNDSLHSVKNQKTQLLLSQVERSRLQERRALEENQLLRKQVEMLGRGSSGPKGLSEIPQFSSPQAEHESSSSDDDDNDNEDHHSDTSLQLGLTNMGQDYSYIQPSSSSDSIDITSLLQAEAELYADEGQSIYHNPEPVQYPPQPEADDGIPMICYCGGEPVVATSSTHKDPGKRVQQ</sequence>
<feature type="region of interest" description="Disordered" evidence="6">
    <location>
        <begin position="183"/>
        <end position="226"/>
    </location>
</feature>